<dbReference type="GO" id="GO:0008083">
    <property type="term" value="F:growth factor activity"/>
    <property type="evidence" value="ECO:0007669"/>
    <property type="project" value="UniProtKB-KW"/>
</dbReference>
<gene>
    <name evidence="17" type="ORF">ROHU_007676</name>
</gene>
<evidence type="ECO:0000256" key="8">
    <source>
        <dbReference type="ARBA" id="ARBA00022782"/>
    </source>
</evidence>
<comment type="subcellular location">
    <subcellularLocation>
        <location evidence="1">Secreted</location>
    </subcellularLocation>
</comment>
<comment type="similarity">
    <text evidence="2 14">Belongs to the TGF-beta family.</text>
</comment>
<dbReference type="FunFam" id="2.10.90.10:FF:000103">
    <property type="entry name" value="Bone morphogenetic protein 16"/>
    <property type="match status" value="1"/>
</dbReference>
<dbReference type="GO" id="GO:0005125">
    <property type="term" value="F:cytokine activity"/>
    <property type="evidence" value="ECO:0007669"/>
    <property type="project" value="UniProtKB-KW"/>
</dbReference>
<evidence type="ECO:0000256" key="14">
    <source>
        <dbReference type="RuleBase" id="RU000354"/>
    </source>
</evidence>
<sequence>MHHMQDIAVPPTSSLKYDSDVKFKETLCLQIIMCSEIKHSQELISENVNVQEKLFLSSMGLSSRPKPSHQAPVPSLLWKMFKKGSKQASTSETDPCVVSEYGVRGNIVRFIQDQGSLISAPAVHCFNCVRKHLFFNMSVLEDVEQLSFAQLEMKFKQDLAHLGPHVFSVDLYRVLRTTLKGVTHESSRKLLLSQSLGPGAHTSVHVNLTELAETWRKPGKNYGLQIELQLTRFSNMLQEHTYVKSPHSAVQMAQIPELHASLVVVSLNPLQCRSRRKRSAAYYLPVTPSNVCKPRRLYIDFKDVGWQDWIIAPQGYLANYCHGECPFPLSESLNGTNHAILQTLVHSFDPKGTPQPCCVPIKLSPISMLYYDNNDNVVLRHYEDMVVDEFSAIMVSPGCALMVLMVTQVFFGGSSGLVPQIGRSSLSQDVLHAFELRLLSMFGLKQRPSPSRSAVVPQYMMDLYSMHSVNAEQNNSNRPKGSLGKGSERSASRANTIRSFHHDESMEDLSSLSGKTTQRFLFNLTSIPGEEFVTSAELRIFREQVVSNGSEGFHRINIHEIIKPSGSFQEPITRLLDTRLVQHSLSKWESFDVSPAVTRWTADGHPNHGLVVEIVHPDRAEEDSKRHVRVSRSLHDREDTWPQMRPLLVTYSHDGKGNVLHSREKRQVRTNKQRKKQKANCRRHSLYVDFSDVGWNDWIVAPPGYHAFYCQGECPFPLADHLNSTNHAIVQTLVNSVNSNIPRACCVPTDLSPVSLLYLDEYERVILKNYQDMVVEGCGCR</sequence>
<keyword evidence="8" id="KW-0221">Differentiation</keyword>
<dbReference type="AlphaFoldDB" id="A0A498MNT0"/>
<proteinExistence type="inferred from homology"/>
<keyword evidence="11" id="KW-1015">Disulfide bond</keyword>
<dbReference type="Pfam" id="PF00688">
    <property type="entry name" value="TGFb_propeptide"/>
    <property type="match status" value="2"/>
</dbReference>
<keyword evidence="7" id="KW-0732">Signal</keyword>
<dbReference type="InterPro" id="IPR017948">
    <property type="entry name" value="TGFb_CS"/>
</dbReference>
<dbReference type="GO" id="GO:0051240">
    <property type="term" value="P:positive regulation of multicellular organismal process"/>
    <property type="evidence" value="ECO:0007669"/>
    <property type="project" value="UniProtKB-ARBA"/>
</dbReference>
<evidence type="ECO:0000256" key="1">
    <source>
        <dbReference type="ARBA" id="ARBA00004613"/>
    </source>
</evidence>
<reference evidence="17 18" key="1">
    <citation type="submission" date="2018-03" db="EMBL/GenBank/DDBJ databases">
        <title>Draft genome sequence of Rohu Carp (Labeo rohita).</title>
        <authorList>
            <person name="Das P."/>
            <person name="Kushwaha B."/>
            <person name="Joshi C.G."/>
            <person name="Kumar D."/>
            <person name="Nagpure N.S."/>
            <person name="Sahoo L."/>
            <person name="Das S.P."/>
            <person name="Bit A."/>
            <person name="Patnaik S."/>
            <person name="Meher P.K."/>
            <person name="Jayasankar P."/>
            <person name="Koringa P.G."/>
            <person name="Patel N.V."/>
            <person name="Hinsu A.T."/>
            <person name="Kumar R."/>
            <person name="Pandey M."/>
            <person name="Agarwal S."/>
            <person name="Srivastava S."/>
            <person name="Singh M."/>
            <person name="Iquebal M.A."/>
            <person name="Jaiswal S."/>
            <person name="Angadi U.B."/>
            <person name="Kumar N."/>
            <person name="Raza M."/>
            <person name="Shah T.M."/>
            <person name="Rai A."/>
            <person name="Jena J.K."/>
        </authorList>
    </citation>
    <scope>NUCLEOTIDE SEQUENCE [LARGE SCALE GENOMIC DNA]</scope>
    <source>
        <strain evidence="17">DASCIFA01</strain>
        <tissue evidence="17">Testis</tissue>
    </source>
</reference>
<dbReference type="InterPro" id="IPR001839">
    <property type="entry name" value="TGF-b_C"/>
</dbReference>
<dbReference type="FunFam" id="2.60.120.970:FF:000009">
    <property type="entry name" value="bone morphogenetic protein 2"/>
    <property type="match status" value="1"/>
</dbReference>
<evidence type="ECO:0000256" key="2">
    <source>
        <dbReference type="ARBA" id="ARBA00006656"/>
    </source>
</evidence>
<dbReference type="InterPro" id="IPR001111">
    <property type="entry name" value="TGF-b_propeptide"/>
</dbReference>
<dbReference type="InterPro" id="IPR029034">
    <property type="entry name" value="Cystine-knot_cytokine"/>
</dbReference>
<evidence type="ECO:0000256" key="4">
    <source>
        <dbReference type="ARBA" id="ARBA00022514"/>
    </source>
</evidence>
<evidence type="ECO:0000256" key="12">
    <source>
        <dbReference type="ARBA" id="ARBA00023180"/>
    </source>
</evidence>
<keyword evidence="5" id="KW-0964">Secreted</keyword>
<dbReference type="Proteomes" id="UP000290572">
    <property type="component" value="Unassembled WGS sequence"/>
</dbReference>
<evidence type="ECO:0000256" key="11">
    <source>
        <dbReference type="ARBA" id="ARBA00023157"/>
    </source>
</evidence>
<evidence type="ECO:0000313" key="17">
    <source>
        <dbReference type="EMBL" id="RXN18657.1"/>
    </source>
</evidence>
<evidence type="ECO:0000256" key="10">
    <source>
        <dbReference type="ARBA" id="ARBA00023030"/>
    </source>
</evidence>
<evidence type="ECO:0000259" key="16">
    <source>
        <dbReference type="PROSITE" id="PS51362"/>
    </source>
</evidence>
<dbReference type="PANTHER" id="PTHR11848">
    <property type="entry name" value="TGF-BETA FAMILY"/>
    <property type="match status" value="1"/>
</dbReference>
<dbReference type="GO" id="GO:0030154">
    <property type="term" value="P:cell differentiation"/>
    <property type="evidence" value="ECO:0007669"/>
    <property type="project" value="UniProtKB-KW"/>
</dbReference>
<dbReference type="GO" id="GO:0035239">
    <property type="term" value="P:tube morphogenesis"/>
    <property type="evidence" value="ECO:0007669"/>
    <property type="project" value="UniProtKB-ARBA"/>
</dbReference>
<evidence type="ECO:0000256" key="13">
    <source>
        <dbReference type="ARBA" id="ARBA00023188"/>
    </source>
</evidence>
<evidence type="ECO:0000256" key="3">
    <source>
        <dbReference type="ARBA" id="ARBA00022473"/>
    </source>
</evidence>
<dbReference type="CDD" id="cd13764">
    <property type="entry name" value="TGF_beta_GDF1_3_like"/>
    <property type="match status" value="1"/>
</dbReference>
<evidence type="ECO:0000313" key="18">
    <source>
        <dbReference type="Proteomes" id="UP000290572"/>
    </source>
</evidence>
<keyword evidence="10 14" id="KW-0339">Growth factor</keyword>
<keyword evidence="3" id="KW-0217">Developmental protein</keyword>
<dbReference type="Gene3D" id="2.10.90.10">
    <property type="entry name" value="Cystine-knot cytokines"/>
    <property type="match status" value="2"/>
</dbReference>
<keyword evidence="4" id="KW-0202">Cytokine</keyword>
<evidence type="ECO:0000256" key="15">
    <source>
        <dbReference type="SAM" id="MobiDB-lite"/>
    </source>
</evidence>
<evidence type="ECO:0000256" key="9">
    <source>
        <dbReference type="ARBA" id="ARBA00022855"/>
    </source>
</evidence>
<dbReference type="InterPro" id="IPR015615">
    <property type="entry name" value="TGF-beta-rel"/>
</dbReference>
<dbReference type="GO" id="GO:0045597">
    <property type="term" value="P:positive regulation of cell differentiation"/>
    <property type="evidence" value="ECO:0007669"/>
    <property type="project" value="UniProtKB-ARBA"/>
</dbReference>
<dbReference type="SUPFAM" id="SSF57501">
    <property type="entry name" value="Cystine-knot cytokines"/>
    <property type="match status" value="2"/>
</dbReference>
<dbReference type="Gene3D" id="2.60.120.970">
    <property type="match status" value="2"/>
</dbReference>
<dbReference type="PANTHER" id="PTHR11848:SF143">
    <property type="entry name" value="BONE MORPHOGENETIC PROTEIN 2"/>
    <property type="match status" value="1"/>
</dbReference>
<keyword evidence="12" id="KW-0325">Glycoprotein</keyword>
<dbReference type="PROSITE" id="PS51362">
    <property type="entry name" value="TGF_BETA_2"/>
    <property type="match status" value="2"/>
</dbReference>
<dbReference type="EMBL" id="QBIY01012707">
    <property type="protein sequence ID" value="RXN18657.1"/>
    <property type="molecule type" value="Genomic_DNA"/>
</dbReference>
<dbReference type="CDD" id="cd13760">
    <property type="entry name" value="TGF_beta_BMP2_like"/>
    <property type="match status" value="1"/>
</dbReference>
<keyword evidence="6" id="KW-0165">Cleavage on pair of basic residues</keyword>
<keyword evidence="18" id="KW-1185">Reference proteome</keyword>
<feature type="region of interest" description="Disordered" evidence="15">
    <location>
        <begin position="471"/>
        <end position="493"/>
    </location>
</feature>
<evidence type="ECO:0000256" key="6">
    <source>
        <dbReference type="ARBA" id="ARBA00022685"/>
    </source>
</evidence>
<accession>A0A498MNT0</accession>
<dbReference type="Pfam" id="PF00019">
    <property type="entry name" value="TGF_beta"/>
    <property type="match status" value="2"/>
</dbReference>
<protein>
    <submittedName>
        <fullName evidence="17">Bone morphogenetic 2-like protein</fullName>
    </submittedName>
</protein>
<dbReference type="FunFam" id="2.10.90.10:FF:000001">
    <property type="entry name" value="Bone morphogenetic protein 4"/>
    <property type="match status" value="1"/>
</dbReference>
<evidence type="ECO:0000256" key="5">
    <source>
        <dbReference type="ARBA" id="ARBA00022525"/>
    </source>
</evidence>
<keyword evidence="13" id="KW-0891">Chondrogenesis</keyword>
<dbReference type="STRING" id="84645.A0A498MNT0"/>
<evidence type="ECO:0000256" key="7">
    <source>
        <dbReference type="ARBA" id="ARBA00022729"/>
    </source>
</evidence>
<feature type="domain" description="TGF-beta family profile" evidence="16">
    <location>
        <begin position="275"/>
        <end position="393"/>
    </location>
</feature>
<dbReference type="GO" id="GO:0005615">
    <property type="term" value="C:extracellular space"/>
    <property type="evidence" value="ECO:0007669"/>
    <property type="project" value="UniProtKB-KW"/>
</dbReference>
<comment type="caution">
    <text evidence="17">The sequence shown here is derived from an EMBL/GenBank/DDBJ whole genome shotgun (WGS) entry which is preliminary data.</text>
</comment>
<dbReference type="FunFam" id="2.60.120.970:FF:000020">
    <property type="entry name" value="growth/differentiation factor 3"/>
    <property type="match status" value="1"/>
</dbReference>
<dbReference type="PROSITE" id="PS00250">
    <property type="entry name" value="TGF_BETA_1"/>
    <property type="match status" value="2"/>
</dbReference>
<organism evidence="17 18">
    <name type="scientific">Labeo rohita</name>
    <name type="common">Indian major carp</name>
    <name type="synonym">Cyprinus rohita</name>
    <dbReference type="NCBI Taxonomy" id="84645"/>
    <lineage>
        <taxon>Eukaryota</taxon>
        <taxon>Metazoa</taxon>
        <taxon>Chordata</taxon>
        <taxon>Craniata</taxon>
        <taxon>Vertebrata</taxon>
        <taxon>Euteleostomi</taxon>
        <taxon>Actinopterygii</taxon>
        <taxon>Neopterygii</taxon>
        <taxon>Teleostei</taxon>
        <taxon>Ostariophysi</taxon>
        <taxon>Cypriniformes</taxon>
        <taxon>Cyprinidae</taxon>
        <taxon>Labeoninae</taxon>
        <taxon>Labeonini</taxon>
        <taxon>Labeo</taxon>
    </lineage>
</organism>
<dbReference type="SMART" id="SM00204">
    <property type="entry name" value="TGFB"/>
    <property type="match status" value="2"/>
</dbReference>
<feature type="domain" description="TGF-beta family profile" evidence="16">
    <location>
        <begin position="663"/>
        <end position="781"/>
    </location>
</feature>
<keyword evidence="9" id="KW-0892">Osteogenesis</keyword>
<dbReference type="GO" id="GO:0072359">
    <property type="term" value="P:circulatory system development"/>
    <property type="evidence" value="ECO:0007669"/>
    <property type="project" value="UniProtKB-ARBA"/>
</dbReference>
<name>A0A498MNT0_LABRO</name>
<dbReference type="GO" id="GO:0001503">
    <property type="term" value="P:ossification"/>
    <property type="evidence" value="ECO:0007669"/>
    <property type="project" value="UniProtKB-KW"/>
</dbReference>
<dbReference type="GO" id="GO:0051216">
    <property type="term" value="P:cartilage development"/>
    <property type="evidence" value="ECO:0007669"/>
    <property type="project" value="UniProtKB-KW"/>
</dbReference>